<evidence type="ECO:0000313" key="2">
    <source>
        <dbReference type="Proteomes" id="UP001055811"/>
    </source>
</evidence>
<evidence type="ECO:0000313" key="1">
    <source>
        <dbReference type="EMBL" id="KAI3765847.1"/>
    </source>
</evidence>
<organism evidence="1 2">
    <name type="scientific">Cichorium intybus</name>
    <name type="common">Chicory</name>
    <dbReference type="NCBI Taxonomy" id="13427"/>
    <lineage>
        <taxon>Eukaryota</taxon>
        <taxon>Viridiplantae</taxon>
        <taxon>Streptophyta</taxon>
        <taxon>Embryophyta</taxon>
        <taxon>Tracheophyta</taxon>
        <taxon>Spermatophyta</taxon>
        <taxon>Magnoliopsida</taxon>
        <taxon>eudicotyledons</taxon>
        <taxon>Gunneridae</taxon>
        <taxon>Pentapetalae</taxon>
        <taxon>asterids</taxon>
        <taxon>campanulids</taxon>
        <taxon>Asterales</taxon>
        <taxon>Asteraceae</taxon>
        <taxon>Cichorioideae</taxon>
        <taxon>Cichorieae</taxon>
        <taxon>Cichoriinae</taxon>
        <taxon>Cichorium</taxon>
    </lineage>
</organism>
<reference evidence="2" key="1">
    <citation type="journal article" date="2022" name="Mol. Ecol. Resour.">
        <title>The genomes of chicory, endive, great burdock and yacon provide insights into Asteraceae palaeo-polyploidization history and plant inulin production.</title>
        <authorList>
            <person name="Fan W."/>
            <person name="Wang S."/>
            <person name="Wang H."/>
            <person name="Wang A."/>
            <person name="Jiang F."/>
            <person name="Liu H."/>
            <person name="Zhao H."/>
            <person name="Xu D."/>
            <person name="Zhang Y."/>
        </authorList>
    </citation>
    <scope>NUCLEOTIDE SEQUENCE [LARGE SCALE GENOMIC DNA]</scope>
    <source>
        <strain evidence="2">cv. Punajuju</strain>
    </source>
</reference>
<comment type="caution">
    <text evidence="1">The sequence shown here is derived from an EMBL/GenBank/DDBJ whole genome shotgun (WGS) entry which is preliminary data.</text>
</comment>
<dbReference type="EMBL" id="CM042011">
    <property type="protein sequence ID" value="KAI3765847.1"/>
    <property type="molecule type" value="Genomic_DNA"/>
</dbReference>
<reference evidence="1 2" key="2">
    <citation type="journal article" date="2022" name="Mol. Ecol. Resour.">
        <title>The genomes of chicory, endive, great burdock and yacon provide insights into Asteraceae paleo-polyploidization history and plant inulin production.</title>
        <authorList>
            <person name="Fan W."/>
            <person name="Wang S."/>
            <person name="Wang H."/>
            <person name="Wang A."/>
            <person name="Jiang F."/>
            <person name="Liu H."/>
            <person name="Zhao H."/>
            <person name="Xu D."/>
            <person name="Zhang Y."/>
        </authorList>
    </citation>
    <scope>NUCLEOTIDE SEQUENCE [LARGE SCALE GENOMIC DNA]</scope>
    <source>
        <strain evidence="2">cv. Punajuju</strain>
        <tissue evidence="1">Leaves</tissue>
    </source>
</reference>
<accession>A0ACB9F411</accession>
<keyword evidence="2" id="KW-1185">Reference proteome</keyword>
<name>A0ACB9F411_CICIN</name>
<dbReference type="Proteomes" id="UP001055811">
    <property type="component" value="Linkage Group LG03"/>
</dbReference>
<proteinExistence type="predicted"/>
<gene>
    <name evidence="1" type="ORF">L2E82_15893</name>
</gene>
<protein>
    <submittedName>
        <fullName evidence="1">Uncharacterized protein</fullName>
    </submittedName>
</protein>
<sequence length="90" mass="9882">MQFNNCVPLNAFINGRCPSGVSSFSSHMNSSGVKSIGHLHTLFQELLAPLSRRRSSPPSFFRRSRILAATDNPTLISSVSDPSFSLHAHR</sequence>